<feature type="region of interest" description="Disordered" evidence="1">
    <location>
        <begin position="1"/>
        <end position="21"/>
    </location>
</feature>
<feature type="compositionally biased region" description="Basic residues" evidence="1">
    <location>
        <begin position="67"/>
        <end position="82"/>
    </location>
</feature>
<dbReference type="EMBL" id="JBHFFA010000004">
    <property type="protein sequence ID" value="KAL2629263.1"/>
    <property type="molecule type" value="Genomic_DNA"/>
</dbReference>
<dbReference type="Proteomes" id="UP001605036">
    <property type="component" value="Unassembled WGS sequence"/>
</dbReference>
<protein>
    <submittedName>
        <fullName evidence="2">Uncharacterized protein</fullName>
    </submittedName>
</protein>
<name>A0ABD1YEV2_9MARC</name>
<gene>
    <name evidence="2" type="ORF">R1flu_013949</name>
</gene>
<evidence type="ECO:0000256" key="1">
    <source>
        <dbReference type="SAM" id="MobiDB-lite"/>
    </source>
</evidence>
<dbReference type="AlphaFoldDB" id="A0ABD1YEV2"/>
<feature type="region of interest" description="Disordered" evidence="1">
    <location>
        <begin position="38"/>
        <end position="101"/>
    </location>
</feature>
<accession>A0ABD1YEV2</accession>
<sequence>MDRDTVARPKCENGSSDKTSLANVQALAADRQQMRWAGNERRKTEVIARQAKRATKYVRGAETTKLPVKRKRERRKGKRRNQKERNYEKLRRTDAGSTLRK</sequence>
<comment type="caution">
    <text evidence="2">The sequence shown here is derived from an EMBL/GenBank/DDBJ whole genome shotgun (WGS) entry which is preliminary data.</text>
</comment>
<organism evidence="2 3">
    <name type="scientific">Riccia fluitans</name>
    <dbReference type="NCBI Taxonomy" id="41844"/>
    <lineage>
        <taxon>Eukaryota</taxon>
        <taxon>Viridiplantae</taxon>
        <taxon>Streptophyta</taxon>
        <taxon>Embryophyta</taxon>
        <taxon>Marchantiophyta</taxon>
        <taxon>Marchantiopsida</taxon>
        <taxon>Marchantiidae</taxon>
        <taxon>Marchantiales</taxon>
        <taxon>Ricciaceae</taxon>
        <taxon>Riccia</taxon>
    </lineage>
</organism>
<feature type="compositionally biased region" description="Basic and acidic residues" evidence="1">
    <location>
        <begin position="83"/>
        <end position="94"/>
    </location>
</feature>
<proteinExistence type="predicted"/>
<reference evidence="2 3" key="1">
    <citation type="submission" date="2024-09" db="EMBL/GenBank/DDBJ databases">
        <title>Chromosome-scale assembly of Riccia fluitans.</title>
        <authorList>
            <person name="Paukszto L."/>
            <person name="Sawicki J."/>
            <person name="Karawczyk K."/>
            <person name="Piernik-Szablinska J."/>
            <person name="Szczecinska M."/>
            <person name="Mazdziarz M."/>
        </authorList>
    </citation>
    <scope>NUCLEOTIDE SEQUENCE [LARGE SCALE GENOMIC DNA]</scope>
    <source>
        <strain evidence="2">Rf_01</strain>
        <tissue evidence="2">Aerial parts of the thallus</tissue>
    </source>
</reference>
<keyword evidence="3" id="KW-1185">Reference proteome</keyword>
<evidence type="ECO:0000313" key="2">
    <source>
        <dbReference type="EMBL" id="KAL2629263.1"/>
    </source>
</evidence>
<evidence type="ECO:0000313" key="3">
    <source>
        <dbReference type="Proteomes" id="UP001605036"/>
    </source>
</evidence>
<feature type="compositionally biased region" description="Basic and acidic residues" evidence="1">
    <location>
        <begin position="1"/>
        <end position="11"/>
    </location>
</feature>